<dbReference type="PANTHER" id="PTHR46137">
    <property type="entry name" value="OS05G0310600 PROTEIN"/>
    <property type="match status" value="1"/>
</dbReference>
<evidence type="ECO:0000313" key="4">
    <source>
        <dbReference type="EMBL" id="CEM17314.1"/>
    </source>
</evidence>
<dbReference type="PROSITE" id="PS51934">
    <property type="entry name" value="LRAT"/>
    <property type="match status" value="1"/>
</dbReference>
<evidence type="ECO:0000259" key="3">
    <source>
        <dbReference type="PROSITE" id="PS51934"/>
    </source>
</evidence>
<dbReference type="EMBL" id="CDMZ01000579">
    <property type="protein sequence ID" value="CEM17314.1"/>
    <property type="molecule type" value="Genomic_DNA"/>
</dbReference>
<feature type="domain" description="LRAT" evidence="3">
    <location>
        <begin position="172"/>
        <end position="287"/>
    </location>
</feature>
<gene>
    <name evidence="4" type="ORF">Cvel_18427</name>
</gene>
<evidence type="ECO:0000256" key="2">
    <source>
        <dbReference type="SAM" id="Phobius"/>
    </source>
</evidence>
<feature type="region of interest" description="Disordered" evidence="1">
    <location>
        <begin position="322"/>
        <end position="386"/>
    </location>
</feature>
<dbReference type="Pfam" id="PF04970">
    <property type="entry name" value="LRAT"/>
    <property type="match status" value="1"/>
</dbReference>
<reference evidence="4" key="1">
    <citation type="submission" date="2014-11" db="EMBL/GenBank/DDBJ databases">
        <authorList>
            <person name="Otto D Thomas"/>
            <person name="Naeem Raeece"/>
        </authorList>
    </citation>
    <scope>NUCLEOTIDE SEQUENCE</scope>
</reference>
<proteinExistence type="predicted"/>
<dbReference type="InterPro" id="IPR007053">
    <property type="entry name" value="LRAT_dom"/>
</dbReference>
<feature type="transmembrane region" description="Helical" evidence="2">
    <location>
        <begin position="291"/>
        <end position="318"/>
    </location>
</feature>
<accession>A0A0G4FRN0</accession>
<evidence type="ECO:0000256" key="1">
    <source>
        <dbReference type="SAM" id="MobiDB-lite"/>
    </source>
</evidence>
<keyword evidence="2" id="KW-0812">Transmembrane</keyword>
<protein>
    <recommendedName>
        <fullName evidence="3">LRAT domain-containing protein</fullName>
    </recommendedName>
</protein>
<organism evidence="4">
    <name type="scientific">Chromera velia CCMP2878</name>
    <dbReference type="NCBI Taxonomy" id="1169474"/>
    <lineage>
        <taxon>Eukaryota</taxon>
        <taxon>Sar</taxon>
        <taxon>Alveolata</taxon>
        <taxon>Colpodellida</taxon>
        <taxon>Chromeraceae</taxon>
        <taxon>Chromera</taxon>
    </lineage>
</organism>
<dbReference type="Gene3D" id="3.90.1720.10">
    <property type="entry name" value="endopeptidase domain like (from Nostoc punctiforme)"/>
    <property type="match status" value="1"/>
</dbReference>
<keyword evidence="2" id="KW-1133">Transmembrane helix</keyword>
<name>A0A0G4FRN0_9ALVE</name>
<dbReference type="VEuPathDB" id="CryptoDB:Cvel_18427"/>
<dbReference type="PANTHER" id="PTHR46137:SF3">
    <property type="entry name" value="OS05G0310600 PROTEIN"/>
    <property type="match status" value="1"/>
</dbReference>
<keyword evidence="2" id="KW-0472">Membrane</keyword>
<dbReference type="AlphaFoldDB" id="A0A0G4FRN0"/>
<sequence>MEGVHRFAAHGTVVVDQYKFLSATIADCGLQGRFTVDRLTHDDSLHENSVVFVDELIPSDLSSLDNLRNTLRRITSKHPLCIILCGQNSPSLESDHLGRDFLEERCPVVLVCTDLSFAANMRRTFDEAAAASRTGMGGSAENVTTVEVRGLQFCVVTPVCLKPGDHIKRELTCQGIAALATHHGIYMGNGRVIHFSGNESRGQGVLGLLTSKQRAQISSTSIGEFMHRGSRLEVVNDGSQEDTDSVLLRAEEALHEQTFGDYSLVSNNCEHFADYCRKGDRGRRSRQVDTVALGVGAVAAVAAGVAVASGAAAGYFFSTRRQAEEGGRQSGGQAEAGRRRREESATDAASVRPEDEDAVVSAVQDAPTDRESENTNTTVVEVCPRQ</sequence>